<keyword evidence="1" id="KW-0472">Membrane</keyword>
<dbReference type="InterPro" id="IPR046112">
    <property type="entry name" value="DUF6049"/>
</dbReference>
<dbReference type="Gene3D" id="3.40.640.10">
    <property type="entry name" value="Type I PLP-dependent aspartate aminotransferase-like (Major domain)"/>
    <property type="match status" value="1"/>
</dbReference>
<proteinExistence type="predicted"/>
<evidence type="ECO:0000313" key="2">
    <source>
        <dbReference type="EMBL" id="CAB4578186.1"/>
    </source>
</evidence>
<dbReference type="AlphaFoldDB" id="A0A6J6EQ73"/>
<accession>A0A6J6EQ73</accession>
<protein>
    <submittedName>
        <fullName evidence="2">Unannotated protein</fullName>
    </submittedName>
</protein>
<reference evidence="2" key="1">
    <citation type="submission" date="2020-05" db="EMBL/GenBank/DDBJ databases">
        <authorList>
            <person name="Chiriac C."/>
            <person name="Salcher M."/>
            <person name="Ghai R."/>
            <person name="Kavagutti S V."/>
        </authorList>
    </citation>
    <scope>NUCLEOTIDE SEQUENCE</scope>
</reference>
<organism evidence="2">
    <name type="scientific">freshwater metagenome</name>
    <dbReference type="NCBI Taxonomy" id="449393"/>
    <lineage>
        <taxon>unclassified sequences</taxon>
        <taxon>metagenomes</taxon>
        <taxon>ecological metagenomes</taxon>
    </lineage>
</organism>
<feature type="transmembrane region" description="Helical" evidence="1">
    <location>
        <begin position="347"/>
        <end position="367"/>
    </location>
</feature>
<dbReference type="Pfam" id="PF19516">
    <property type="entry name" value="DUF6049"/>
    <property type="match status" value="1"/>
</dbReference>
<keyword evidence="1" id="KW-1133">Transmembrane helix</keyword>
<evidence type="ECO:0000256" key="1">
    <source>
        <dbReference type="SAM" id="Phobius"/>
    </source>
</evidence>
<sequence>MRKTTSVLTLTSLIFSVLVSGVVFSQQVHASNEVVRITAPLNQSFTGEFRDDSFSQSLLPSGELGKLVFRSMVPNRTWVIDPALIDAITAMTSEYKVLSEEEPVGGDVALSWLDRLKAVTARNEVISLAYGNPDIALAKKLAPSELSQYLSFGKTRLETLLGRTVTADTAHNWNVGKSRLSFTERKIYGENRRALTRLSRVVASEEVSNLRARLAQLLSPNLDRESRAFFTSNATEAVNAVVNKLRINSGNYQVTTASVKLPVTVINNFDTEVTVDVSMVPINSRVIVDSFKDVVIAPNSKVQLEMGVDVIAPGQTVVSAFITDKDGIEVVPEALLTLNSSVIDVRVAWFTTGAAILLLLAGVAQSVRRVRRKSK</sequence>
<keyword evidence="1" id="KW-0812">Transmembrane</keyword>
<dbReference type="EMBL" id="CAEZTP010000097">
    <property type="protein sequence ID" value="CAB4578186.1"/>
    <property type="molecule type" value="Genomic_DNA"/>
</dbReference>
<dbReference type="InterPro" id="IPR015421">
    <property type="entry name" value="PyrdxlP-dep_Trfase_major"/>
</dbReference>
<gene>
    <name evidence="2" type="ORF">UFOPK1698_00958</name>
</gene>
<name>A0A6J6EQ73_9ZZZZ</name>